<feature type="compositionally biased region" description="Low complexity" evidence="5">
    <location>
        <begin position="49"/>
        <end position="62"/>
    </location>
</feature>
<keyword evidence="1" id="KW-0962">Peroxisome biogenesis</keyword>
<dbReference type="Pfam" id="PF05648">
    <property type="entry name" value="PEX11"/>
    <property type="match status" value="1"/>
</dbReference>
<dbReference type="PANTHER" id="PTHR12652">
    <property type="entry name" value="PEROXISOMAL BIOGENESIS FACTOR 11"/>
    <property type="match status" value="1"/>
</dbReference>
<dbReference type="Proteomes" id="UP001306508">
    <property type="component" value="Unassembled WGS sequence"/>
</dbReference>
<protein>
    <submittedName>
        <fullName evidence="6">Uncharacterized protein</fullName>
    </submittedName>
</protein>
<keyword evidence="2" id="KW-0472">Membrane</keyword>
<gene>
    <name evidence="6" type="ORF">RI543_000237</name>
</gene>
<dbReference type="GO" id="GO:0016559">
    <property type="term" value="P:peroxisome fission"/>
    <property type="evidence" value="ECO:0007669"/>
    <property type="project" value="InterPro"/>
</dbReference>
<dbReference type="AlphaFoldDB" id="A0AAN7WPJ4"/>
<evidence type="ECO:0000256" key="4">
    <source>
        <dbReference type="ARBA" id="ARBA00046271"/>
    </source>
</evidence>
<evidence type="ECO:0000313" key="6">
    <source>
        <dbReference type="EMBL" id="KAK5782305.1"/>
    </source>
</evidence>
<dbReference type="PANTHER" id="PTHR12652:SF50">
    <property type="entry name" value="PEROXIN 11"/>
    <property type="match status" value="1"/>
</dbReference>
<reference evidence="7" key="1">
    <citation type="submission" date="2023-07" db="EMBL/GenBank/DDBJ databases">
        <title>A draft genome of Kazachstania heterogenica Y-27499.</title>
        <authorList>
            <person name="Donic C."/>
            <person name="Kralova J.S."/>
            <person name="Fidel L."/>
            <person name="Ben-Dor S."/>
            <person name="Jung S."/>
        </authorList>
    </citation>
    <scope>NUCLEOTIDE SEQUENCE [LARGE SCALE GENOMIC DNA]</scope>
    <source>
        <strain evidence="7">Y27499</strain>
    </source>
</reference>
<evidence type="ECO:0000313" key="7">
    <source>
        <dbReference type="Proteomes" id="UP001306508"/>
    </source>
</evidence>
<feature type="region of interest" description="Disordered" evidence="5">
    <location>
        <begin position="49"/>
        <end position="69"/>
    </location>
</feature>
<evidence type="ECO:0000256" key="1">
    <source>
        <dbReference type="ARBA" id="ARBA00022593"/>
    </source>
</evidence>
<evidence type="ECO:0000256" key="2">
    <source>
        <dbReference type="ARBA" id="ARBA00023136"/>
    </source>
</evidence>
<dbReference type="EMBL" id="JAWIZZ010000006">
    <property type="protein sequence ID" value="KAK5782305.1"/>
    <property type="molecule type" value="Genomic_DNA"/>
</dbReference>
<accession>A0AAN7WPJ4</accession>
<dbReference type="InterPro" id="IPR008733">
    <property type="entry name" value="PEX11"/>
</dbReference>
<evidence type="ECO:0000256" key="5">
    <source>
        <dbReference type="SAM" id="MobiDB-lite"/>
    </source>
</evidence>
<name>A0AAN7WPJ4_9SACH</name>
<organism evidence="6 7">
    <name type="scientific">Arxiozyma heterogenica</name>
    <dbReference type="NCBI Taxonomy" id="278026"/>
    <lineage>
        <taxon>Eukaryota</taxon>
        <taxon>Fungi</taxon>
        <taxon>Dikarya</taxon>
        <taxon>Ascomycota</taxon>
        <taxon>Saccharomycotina</taxon>
        <taxon>Saccharomycetes</taxon>
        <taxon>Saccharomycetales</taxon>
        <taxon>Saccharomycetaceae</taxon>
        <taxon>Arxiozyma</taxon>
    </lineage>
</organism>
<proteinExistence type="predicted"/>
<keyword evidence="7" id="KW-1185">Reference proteome</keyword>
<sequence>MNYTGNDDFGSTFFNGVSTFIPNGTRIDSNFNSFSHGLSNITGYNNDINNNDDTVDQNNNSDSTITNQDGSAMNKISRIDKIDVLQHLINTLNGKDKLAKTLKYFLDLLRYLLSTKSSIIVKNKWIHQITSVMVKNLVNRLMFVSIQLTTYRYILRFGNSPFLIIKFIQKWRSLLYSDKNFSNDGDNWKRKPFNLLILIFKESLFKELFNIYFSVCDEVMLLNRLRIWKHAKLEKIISRQEIYSWQLDIFLNLKDNITELQRLRRQSLEYRIEKNIREVNNNLYPNQFSPDGDMTLYHSCLDVLDKNLIVNLKKQRILKLNILRLLFDALANSTDLFKLRVSLGTYSGLSLCSSIISLIKLWIEAKQKISKTPL</sequence>
<comment type="subcellular location">
    <subcellularLocation>
        <location evidence="4">Peroxisome membrane</location>
    </subcellularLocation>
</comment>
<dbReference type="GO" id="GO:0005778">
    <property type="term" value="C:peroxisomal membrane"/>
    <property type="evidence" value="ECO:0007669"/>
    <property type="project" value="UniProtKB-SubCell"/>
</dbReference>
<keyword evidence="3" id="KW-0576">Peroxisome</keyword>
<comment type="caution">
    <text evidence="6">The sequence shown here is derived from an EMBL/GenBank/DDBJ whole genome shotgun (WGS) entry which is preliminary data.</text>
</comment>
<evidence type="ECO:0000256" key="3">
    <source>
        <dbReference type="ARBA" id="ARBA00023140"/>
    </source>
</evidence>